<dbReference type="GeneID" id="86892188"/>
<evidence type="ECO:0008006" key="5">
    <source>
        <dbReference type="Google" id="ProtNLM"/>
    </source>
</evidence>
<dbReference type="InterPro" id="IPR001969">
    <property type="entry name" value="Aspartic_peptidase_AS"/>
</dbReference>
<gene>
    <name evidence="2" type="ORF">F1644_12810</name>
    <name evidence="1" type="ORF">GGR15_000013</name>
</gene>
<evidence type="ECO:0000313" key="4">
    <source>
        <dbReference type="Proteomes" id="UP001302374"/>
    </source>
</evidence>
<dbReference type="EMBL" id="JAATLI010000001">
    <property type="protein sequence ID" value="NJC16411.1"/>
    <property type="molecule type" value="Genomic_DNA"/>
</dbReference>
<reference evidence="1 3" key="2">
    <citation type="submission" date="2020-03" db="EMBL/GenBank/DDBJ databases">
        <title>Genomic Encyclopedia of Type Strains, Phase IV (KMG-IV): sequencing the most valuable type-strain genomes for metagenomic binning, comparative biology and taxonomic classification.</title>
        <authorList>
            <person name="Goeker M."/>
        </authorList>
    </citation>
    <scope>NUCLEOTIDE SEQUENCE [LARGE SCALE GENOMIC DNA]</scope>
    <source>
        <strain evidence="1 3">DSM 105722</strain>
    </source>
</reference>
<dbReference type="RefSeq" id="WP_118303652.1">
    <property type="nucleotide sequence ID" value="NZ_BMPA01000001.1"/>
</dbReference>
<dbReference type="InterPro" id="IPR021109">
    <property type="entry name" value="Peptidase_aspartic_dom_sf"/>
</dbReference>
<dbReference type="GO" id="GO:0006508">
    <property type="term" value="P:proteolysis"/>
    <property type="evidence" value="ECO:0007669"/>
    <property type="project" value="InterPro"/>
</dbReference>
<dbReference type="EMBL" id="CP043839">
    <property type="protein sequence ID" value="WOF13085.1"/>
    <property type="molecule type" value="Genomic_DNA"/>
</dbReference>
<dbReference type="CDD" id="cd05483">
    <property type="entry name" value="retropepsin_like_bacteria"/>
    <property type="match status" value="1"/>
</dbReference>
<keyword evidence="4" id="KW-1185">Reference proteome</keyword>
<name>A0A7X5YAU7_9BACT</name>
<dbReference type="SUPFAM" id="SSF50630">
    <property type="entry name" value="Acid proteases"/>
    <property type="match status" value="1"/>
</dbReference>
<evidence type="ECO:0000313" key="3">
    <source>
        <dbReference type="Proteomes" id="UP000576368"/>
    </source>
</evidence>
<dbReference type="Proteomes" id="UP001302374">
    <property type="component" value="Chromosome"/>
</dbReference>
<dbReference type="PROSITE" id="PS00141">
    <property type="entry name" value="ASP_PROTEASE"/>
    <property type="match status" value="1"/>
</dbReference>
<organism evidence="1 3">
    <name type="scientific">Butyricimonas paravirosa</name>
    <dbReference type="NCBI Taxonomy" id="1472417"/>
    <lineage>
        <taxon>Bacteria</taxon>
        <taxon>Pseudomonadati</taxon>
        <taxon>Bacteroidota</taxon>
        <taxon>Bacteroidia</taxon>
        <taxon>Bacteroidales</taxon>
        <taxon>Odoribacteraceae</taxon>
        <taxon>Butyricimonas</taxon>
    </lineage>
</organism>
<reference evidence="2 4" key="1">
    <citation type="submission" date="2019-09" db="EMBL/GenBank/DDBJ databases">
        <title>Butyricimonas paravirosa DSM 105722 (=214-4 = JCM 18677 = CCUG 65563).</title>
        <authorList>
            <person name="Le Roy T."/>
            <person name="Cani P.D."/>
        </authorList>
    </citation>
    <scope>NUCLEOTIDE SEQUENCE [LARGE SCALE GENOMIC DNA]</scope>
    <source>
        <strain evidence="2 4">DSM 105722</strain>
    </source>
</reference>
<protein>
    <recommendedName>
        <fullName evidence="5">PDZ domain-containing protein</fullName>
    </recommendedName>
</protein>
<dbReference type="Pfam" id="PF13650">
    <property type="entry name" value="Asp_protease_2"/>
    <property type="match status" value="1"/>
</dbReference>
<sequence length="375" mass="41471">MKYPILILCFLCIWVSSVVAQRYKSEFPYRLVGGKMVVDMNVNGMLRSFIFDTGASRTTLTGEFCRELGLTVTDSLSVTDANGKKSFYPLVLVQSIKTPDNVFEFRETSAMTIAEPSPFACFQVDGLIGSDLLAKLILEIDGKKKMITLQTAEKESITSFRTMRPFVTAGMPIISLVVNGGYNLTCLFDTGCPKFFSLKKTDFNSLQANAVVELVAEGYTTGAISVGGQAASDTVHRVKFPLLSVGVAKFREVIAETSTPPYTLLGMELLNYGKVIIDYPRGRFYFDAYETESKYLNKSHDVGFLVKDGDLVVGAVWGEIQREIEMGDKVIKINGKPVGKYDFCESIINGIPELKAKKKTKVTVLTRQGEKVIVY</sequence>
<proteinExistence type="predicted"/>
<dbReference type="AlphaFoldDB" id="A0A7X5YAU7"/>
<evidence type="ECO:0000313" key="2">
    <source>
        <dbReference type="EMBL" id="WOF13085.1"/>
    </source>
</evidence>
<accession>A0A7X5YAU7</accession>
<dbReference type="Gene3D" id="2.40.70.10">
    <property type="entry name" value="Acid Proteases"/>
    <property type="match status" value="2"/>
</dbReference>
<dbReference type="GO" id="GO:0004190">
    <property type="term" value="F:aspartic-type endopeptidase activity"/>
    <property type="evidence" value="ECO:0007669"/>
    <property type="project" value="InterPro"/>
</dbReference>
<dbReference type="Proteomes" id="UP000576368">
    <property type="component" value="Unassembled WGS sequence"/>
</dbReference>
<dbReference type="InterPro" id="IPR034122">
    <property type="entry name" value="Retropepsin-like_bacterial"/>
</dbReference>
<evidence type="ECO:0000313" key="1">
    <source>
        <dbReference type="EMBL" id="NJC16411.1"/>
    </source>
</evidence>